<dbReference type="AlphaFoldDB" id="A0A151I136"/>
<gene>
    <name evidence="2" type="ORF">ALC53_09617</name>
</gene>
<feature type="compositionally biased region" description="Basic and acidic residues" evidence="1">
    <location>
        <begin position="9"/>
        <end position="19"/>
    </location>
</feature>
<evidence type="ECO:0000313" key="2">
    <source>
        <dbReference type="EMBL" id="KYM79912.1"/>
    </source>
</evidence>
<dbReference type="EMBL" id="KQ976580">
    <property type="protein sequence ID" value="KYM79912.1"/>
    <property type="molecule type" value="Genomic_DNA"/>
</dbReference>
<proteinExistence type="predicted"/>
<organism evidence="2 3">
    <name type="scientific">Atta colombica</name>
    <dbReference type="NCBI Taxonomy" id="520822"/>
    <lineage>
        <taxon>Eukaryota</taxon>
        <taxon>Metazoa</taxon>
        <taxon>Ecdysozoa</taxon>
        <taxon>Arthropoda</taxon>
        <taxon>Hexapoda</taxon>
        <taxon>Insecta</taxon>
        <taxon>Pterygota</taxon>
        <taxon>Neoptera</taxon>
        <taxon>Endopterygota</taxon>
        <taxon>Hymenoptera</taxon>
        <taxon>Apocrita</taxon>
        <taxon>Aculeata</taxon>
        <taxon>Formicoidea</taxon>
        <taxon>Formicidae</taxon>
        <taxon>Myrmicinae</taxon>
        <taxon>Atta</taxon>
    </lineage>
</organism>
<evidence type="ECO:0000256" key="1">
    <source>
        <dbReference type="SAM" id="MobiDB-lite"/>
    </source>
</evidence>
<name>A0A151I136_9HYME</name>
<accession>A0A151I136</accession>
<dbReference type="Proteomes" id="UP000078540">
    <property type="component" value="Unassembled WGS sequence"/>
</dbReference>
<feature type="region of interest" description="Disordered" evidence="1">
    <location>
        <begin position="1"/>
        <end position="24"/>
    </location>
</feature>
<evidence type="ECO:0000313" key="3">
    <source>
        <dbReference type="Proteomes" id="UP000078540"/>
    </source>
</evidence>
<sequence>MSTSRRTKKHDDLGGDYERGSGSGERVVARGWPIGNVKCRLRGLTTADRFLFRFNYRNASDLNSRVMFVSGTVRLTSLPGAIMAMVDGTAANRC</sequence>
<reference evidence="2 3" key="1">
    <citation type="submission" date="2015-09" db="EMBL/GenBank/DDBJ databases">
        <title>Atta colombica WGS genome.</title>
        <authorList>
            <person name="Nygaard S."/>
            <person name="Hu H."/>
            <person name="Boomsma J."/>
            <person name="Zhang G."/>
        </authorList>
    </citation>
    <scope>NUCLEOTIDE SEQUENCE [LARGE SCALE GENOMIC DNA]</scope>
    <source>
        <strain evidence="2">Treedump-2</strain>
        <tissue evidence="2">Whole body</tissue>
    </source>
</reference>
<protein>
    <submittedName>
        <fullName evidence="2">Uncharacterized protein</fullName>
    </submittedName>
</protein>
<keyword evidence="3" id="KW-1185">Reference proteome</keyword>